<dbReference type="GO" id="GO:0043546">
    <property type="term" value="F:molybdopterin cofactor binding"/>
    <property type="evidence" value="ECO:0007669"/>
    <property type="project" value="InterPro"/>
</dbReference>
<comment type="caution">
    <text evidence="3">The sequence shown here is derived from an EMBL/GenBank/DDBJ whole genome shotgun (WGS) entry which is preliminary data.</text>
</comment>
<dbReference type="SUPFAM" id="SSF50692">
    <property type="entry name" value="ADC-like"/>
    <property type="match status" value="1"/>
</dbReference>
<dbReference type="GO" id="GO:0016491">
    <property type="term" value="F:oxidoreductase activity"/>
    <property type="evidence" value="ECO:0007669"/>
    <property type="project" value="InterPro"/>
</dbReference>
<dbReference type="InterPro" id="IPR012310">
    <property type="entry name" value="DNA_ligase_ATP-dep_cent"/>
</dbReference>
<evidence type="ECO:0000259" key="1">
    <source>
        <dbReference type="Pfam" id="PF01068"/>
    </source>
</evidence>
<dbReference type="InterPro" id="IPR009010">
    <property type="entry name" value="Asp_de-COase-like_dom_sf"/>
</dbReference>
<dbReference type="GO" id="GO:0005524">
    <property type="term" value="F:ATP binding"/>
    <property type="evidence" value="ECO:0007669"/>
    <property type="project" value="InterPro"/>
</dbReference>
<name>A0A4Q0SFI4_9BRAD</name>
<dbReference type="SUPFAM" id="SSF56091">
    <property type="entry name" value="DNA ligase/mRNA capping enzyme, catalytic domain"/>
    <property type="match status" value="1"/>
</dbReference>
<dbReference type="Proteomes" id="UP000290565">
    <property type="component" value="Unassembled WGS sequence"/>
</dbReference>
<dbReference type="Gene3D" id="3.30.470.30">
    <property type="entry name" value="DNA ligase/mRNA capping enzyme"/>
    <property type="match status" value="1"/>
</dbReference>
<evidence type="ECO:0000313" key="3">
    <source>
        <dbReference type="EMBL" id="RXH38223.1"/>
    </source>
</evidence>
<evidence type="ECO:0008006" key="5">
    <source>
        <dbReference type="Google" id="ProtNLM"/>
    </source>
</evidence>
<dbReference type="GO" id="GO:0006310">
    <property type="term" value="P:DNA recombination"/>
    <property type="evidence" value="ECO:0007669"/>
    <property type="project" value="InterPro"/>
</dbReference>
<sequence>MVLNVDGLSDFDALHSRRHDEEVQFYAFDLLAGDGDDYRRLPLSLRKTNLARLVPRRREGIFVAGYEQGEIGPDLFRAACKMGLEGMVSKHRERAYGAGPCTHWVKVFRTASCHGSISYRLQRSGRIQPFRFAEVLLDRALGLLGAQQALFSSYLDQDNEFVTDRTPYPYLRMNRQDMNELQLKQGDLVEVYNDNGSTQAMVYPTPTARPKQTFMLFAQATGVQGNVVSPGVNIIPNYKQTWANIRKLADAPEGVKHLSFKPLDYRV</sequence>
<dbReference type="Pfam" id="PF01568">
    <property type="entry name" value="Molydop_binding"/>
    <property type="match status" value="1"/>
</dbReference>
<feature type="domain" description="ATP-dependent DNA ligase family profile" evidence="1">
    <location>
        <begin position="17"/>
        <end position="107"/>
    </location>
</feature>
<evidence type="ECO:0000313" key="4">
    <source>
        <dbReference type="Proteomes" id="UP000290565"/>
    </source>
</evidence>
<organism evidence="3 4">
    <name type="scientific">Bradyrhizobium zhanjiangense</name>
    <dbReference type="NCBI Taxonomy" id="1325107"/>
    <lineage>
        <taxon>Bacteria</taxon>
        <taxon>Pseudomonadati</taxon>
        <taxon>Pseudomonadota</taxon>
        <taxon>Alphaproteobacteria</taxon>
        <taxon>Hyphomicrobiales</taxon>
        <taxon>Nitrobacteraceae</taxon>
        <taxon>Bradyrhizobium</taxon>
    </lineage>
</organism>
<dbReference type="GO" id="GO:0006281">
    <property type="term" value="P:DNA repair"/>
    <property type="evidence" value="ECO:0007669"/>
    <property type="project" value="InterPro"/>
</dbReference>
<dbReference type="Gene3D" id="3.30.1490.70">
    <property type="match status" value="1"/>
</dbReference>
<proteinExistence type="predicted"/>
<dbReference type="InterPro" id="IPR006657">
    <property type="entry name" value="MoPterin_dinucl-bd_dom"/>
</dbReference>
<gene>
    <name evidence="3" type="ORF">XH94_23460</name>
</gene>
<evidence type="ECO:0000259" key="2">
    <source>
        <dbReference type="Pfam" id="PF01568"/>
    </source>
</evidence>
<dbReference type="Pfam" id="PF01068">
    <property type="entry name" value="DNA_ligase_A_M"/>
    <property type="match status" value="1"/>
</dbReference>
<protein>
    <recommendedName>
        <fullName evidence="5">ATP-dependent DNA ligase family profile domain-containing protein</fullName>
    </recommendedName>
</protein>
<dbReference type="GO" id="GO:0003910">
    <property type="term" value="F:DNA ligase (ATP) activity"/>
    <property type="evidence" value="ECO:0007669"/>
    <property type="project" value="InterPro"/>
</dbReference>
<dbReference type="AlphaFoldDB" id="A0A4Q0SFI4"/>
<feature type="domain" description="Molybdopterin dinucleotide-binding" evidence="2">
    <location>
        <begin position="164"/>
        <end position="228"/>
    </location>
</feature>
<reference evidence="3 4" key="1">
    <citation type="submission" date="2015-04" db="EMBL/GenBank/DDBJ databases">
        <title>Comparative genomics of rhizobia nodulating Arachis hypogaea in China.</title>
        <authorList>
            <person name="Li Y."/>
        </authorList>
    </citation>
    <scope>NUCLEOTIDE SEQUENCE [LARGE SCALE GENOMIC DNA]</scope>
    <source>
        <strain evidence="3 4">CCBAU 51787</strain>
    </source>
</reference>
<dbReference type="EMBL" id="LBJM01000062">
    <property type="protein sequence ID" value="RXH38223.1"/>
    <property type="molecule type" value="Genomic_DNA"/>
</dbReference>
<dbReference type="Gene3D" id="2.40.40.20">
    <property type="match status" value="1"/>
</dbReference>
<accession>A0A4Q0SFI4</accession>